<dbReference type="OrthoDB" id="418908at2759"/>
<feature type="coiled-coil region" evidence="1">
    <location>
        <begin position="96"/>
        <end position="137"/>
    </location>
</feature>
<dbReference type="EMBL" id="CAJNNV010000534">
    <property type="protein sequence ID" value="CAE8582930.1"/>
    <property type="molecule type" value="Genomic_DNA"/>
</dbReference>
<dbReference type="AlphaFoldDB" id="A0A813DBE1"/>
<feature type="domain" description="EF-hand" evidence="2">
    <location>
        <begin position="64"/>
        <end position="99"/>
    </location>
</feature>
<reference evidence="3" key="1">
    <citation type="submission" date="2021-02" db="EMBL/GenBank/DDBJ databases">
        <authorList>
            <person name="Dougan E. K."/>
            <person name="Rhodes N."/>
            <person name="Thang M."/>
            <person name="Chan C."/>
        </authorList>
    </citation>
    <scope>NUCLEOTIDE SEQUENCE</scope>
</reference>
<evidence type="ECO:0000256" key="1">
    <source>
        <dbReference type="SAM" id="Coils"/>
    </source>
</evidence>
<dbReference type="InterPro" id="IPR011992">
    <property type="entry name" value="EF-hand-dom_pair"/>
</dbReference>
<evidence type="ECO:0000313" key="3">
    <source>
        <dbReference type="EMBL" id="CAE8582930.1"/>
    </source>
</evidence>
<comment type="caution">
    <text evidence="3">The sequence shown here is derived from an EMBL/GenBank/DDBJ whole genome shotgun (WGS) entry which is preliminary data.</text>
</comment>
<sequence>EKEAEAEATQAVIALAEAALDEADEDWDGEFDLGEFITAFRGNPRFVSKISAATGVSGDEFTSLGDSDLVELFESLDTDFSGTLSFEEFVKGLVQIRLTRKAEQKAESEAAVAEEEAKKAEEEAKKAKRAAKRLALLPQPYILSEEIRKLPPLADSQKENIAEVYSKYREDNWGFVCTADSVAKLLQDLFLVVDRKAAETYIERAFPGRDLTPGMKLADCEVLYQVALQAQPLWTDALTRSASAAALTANDVHSHEDQVRQVFNRHADKSGKLSLQKVGQFLSDTGVMDSAAYTPRFLDEFQVKHKLGSVSFPEVIGLCNTAFVHTLKKSDTKLSSLVPKESLLPKHGMLASLKADLGTEATGLAAQSLRRRRQERTNWASQGMLVVGSGGLTRSNSNGMLRKNSLGSLTGGIH</sequence>
<keyword evidence="1" id="KW-0175">Coiled coil</keyword>
<organism evidence="3 4">
    <name type="scientific">Polarella glacialis</name>
    <name type="common">Dinoflagellate</name>
    <dbReference type="NCBI Taxonomy" id="89957"/>
    <lineage>
        <taxon>Eukaryota</taxon>
        <taxon>Sar</taxon>
        <taxon>Alveolata</taxon>
        <taxon>Dinophyceae</taxon>
        <taxon>Suessiales</taxon>
        <taxon>Suessiaceae</taxon>
        <taxon>Polarella</taxon>
    </lineage>
</organism>
<dbReference type="SUPFAM" id="SSF47473">
    <property type="entry name" value="EF-hand"/>
    <property type="match status" value="1"/>
</dbReference>
<dbReference type="GO" id="GO:0005509">
    <property type="term" value="F:calcium ion binding"/>
    <property type="evidence" value="ECO:0007669"/>
    <property type="project" value="InterPro"/>
</dbReference>
<dbReference type="PROSITE" id="PS50222">
    <property type="entry name" value="EF_HAND_2"/>
    <property type="match status" value="1"/>
</dbReference>
<dbReference type="SMART" id="SM00054">
    <property type="entry name" value="EFh"/>
    <property type="match status" value="2"/>
</dbReference>
<proteinExistence type="predicted"/>
<name>A0A813DBE1_POLGL</name>
<evidence type="ECO:0000313" key="4">
    <source>
        <dbReference type="Proteomes" id="UP000654075"/>
    </source>
</evidence>
<gene>
    <name evidence="3" type="ORF">PGLA1383_LOCUS1919</name>
</gene>
<dbReference type="Gene3D" id="1.10.238.10">
    <property type="entry name" value="EF-hand"/>
    <property type="match status" value="1"/>
</dbReference>
<dbReference type="Proteomes" id="UP000654075">
    <property type="component" value="Unassembled WGS sequence"/>
</dbReference>
<protein>
    <recommendedName>
        <fullName evidence="2">EF-hand domain-containing protein</fullName>
    </recommendedName>
</protein>
<keyword evidence="4" id="KW-1185">Reference proteome</keyword>
<evidence type="ECO:0000259" key="2">
    <source>
        <dbReference type="PROSITE" id="PS50222"/>
    </source>
</evidence>
<dbReference type="InterPro" id="IPR002048">
    <property type="entry name" value="EF_hand_dom"/>
</dbReference>
<accession>A0A813DBE1</accession>
<feature type="non-terminal residue" evidence="3">
    <location>
        <position position="1"/>
    </location>
</feature>